<dbReference type="NCBIfam" id="TIGR00688">
    <property type="entry name" value="rarD"/>
    <property type="match status" value="1"/>
</dbReference>
<keyword evidence="3" id="KW-0813">Transport</keyword>
<comment type="caution">
    <text evidence="10">The sequence shown here is derived from an EMBL/GenBank/DDBJ whole genome shotgun (WGS) entry which is preliminary data.</text>
</comment>
<evidence type="ECO:0000313" key="11">
    <source>
        <dbReference type="Proteomes" id="UP000603352"/>
    </source>
</evidence>
<keyword evidence="4" id="KW-1003">Cell membrane</keyword>
<evidence type="ECO:0000256" key="4">
    <source>
        <dbReference type="ARBA" id="ARBA00022475"/>
    </source>
</evidence>
<evidence type="ECO:0000256" key="2">
    <source>
        <dbReference type="ARBA" id="ARBA00007362"/>
    </source>
</evidence>
<evidence type="ECO:0000259" key="9">
    <source>
        <dbReference type="Pfam" id="PF00892"/>
    </source>
</evidence>
<feature type="transmembrane region" description="Helical" evidence="8">
    <location>
        <begin position="59"/>
        <end position="77"/>
    </location>
</feature>
<evidence type="ECO:0000313" key="10">
    <source>
        <dbReference type="EMBL" id="GGB35185.1"/>
    </source>
</evidence>
<gene>
    <name evidence="10" type="ORF">GCM10011505_15780</name>
</gene>
<evidence type="ECO:0000256" key="8">
    <source>
        <dbReference type="SAM" id="Phobius"/>
    </source>
</evidence>
<evidence type="ECO:0000256" key="6">
    <source>
        <dbReference type="ARBA" id="ARBA00022989"/>
    </source>
</evidence>
<sequence>MSSRLSDQTVSITTPSATPASLGRPIAAALGAYVTWGLFPLYFAVLSMVPASEVLANRILWSLLLVGLIAMAGRHRAEIRSIIIRRRILGLLCLSALAIACNWLVYIHAAQSGHAVDGSLGYYINPLVSVVLGVVFLGERPRAAQIVAFLLALAGVVWIAAAGQGLPWIAIALALSFGAYGLLRKIAAVGALAGLLIETLVLAPLALIWLAVLWGRSEMAMPAADPVVVVLLVATGAVTAVPLLMFGFAAPRLPLGLLGFLQYVNPTCQLAVAVFLLGETVSDAHGVAFVLIWIALALYTGDAVLARRRSLR</sequence>
<comment type="subcellular location">
    <subcellularLocation>
        <location evidence="1">Cell membrane</location>
        <topology evidence="1">Multi-pass membrane protein</topology>
    </subcellularLocation>
</comment>
<dbReference type="RefSeq" id="WP_188576499.1">
    <property type="nucleotide sequence ID" value="NZ_BMDZ01000013.1"/>
</dbReference>
<comment type="similarity">
    <text evidence="2">Belongs to the EamA transporter family.</text>
</comment>
<dbReference type="SUPFAM" id="SSF103481">
    <property type="entry name" value="Multidrug resistance efflux transporter EmrE"/>
    <property type="match status" value="2"/>
</dbReference>
<dbReference type="Proteomes" id="UP000603352">
    <property type="component" value="Unassembled WGS sequence"/>
</dbReference>
<feature type="transmembrane region" description="Helical" evidence="8">
    <location>
        <begin position="166"/>
        <end position="183"/>
    </location>
</feature>
<keyword evidence="7 8" id="KW-0472">Membrane</keyword>
<evidence type="ECO:0000256" key="7">
    <source>
        <dbReference type="ARBA" id="ARBA00023136"/>
    </source>
</evidence>
<organism evidence="10 11">
    <name type="scientific">Tistrella bauzanensis</name>
    <dbReference type="NCBI Taxonomy" id="657419"/>
    <lineage>
        <taxon>Bacteria</taxon>
        <taxon>Pseudomonadati</taxon>
        <taxon>Pseudomonadota</taxon>
        <taxon>Alphaproteobacteria</taxon>
        <taxon>Geminicoccales</taxon>
        <taxon>Geminicoccaceae</taxon>
        <taxon>Tistrella</taxon>
    </lineage>
</organism>
<feature type="transmembrane region" description="Helical" evidence="8">
    <location>
        <begin position="227"/>
        <end position="248"/>
    </location>
</feature>
<keyword evidence="5 8" id="KW-0812">Transmembrane</keyword>
<accession>A0ABQ1IE16</accession>
<evidence type="ECO:0000256" key="1">
    <source>
        <dbReference type="ARBA" id="ARBA00004651"/>
    </source>
</evidence>
<protein>
    <submittedName>
        <fullName evidence="10">Membrane protein</fullName>
    </submittedName>
</protein>
<reference evidence="11" key="1">
    <citation type="journal article" date="2019" name="Int. J. Syst. Evol. Microbiol.">
        <title>The Global Catalogue of Microorganisms (GCM) 10K type strain sequencing project: providing services to taxonomists for standard genome sequencing and annotation.</title>
        <authorList>
            <consortium name="The Broad Institute Genomics Platform"/>
            <consortium name="The Broad Institute Genome Sequencing Center for Infectious Disease"/>
            <person name="Wu L."/>
            <person name="Ma J."/>
        </authorList>
    </citation>
    <scope>NUCLEOTIDE SEQUENCE [LARGE SCALE GENOMIC DNA]</scope>
    <source>
        <strain evidence="11">CGMCC 1.10188</strain>
    </source>
</reference>
<feature type="transmembrane region" description="Helical" evidence="8">
    <location>
        <begin position="255"/>
        <end position="278"/>
    </location>
</feature>
<feature type="transmembrane region" description="Helical" evidence="8">
    <location>
        <begin position="120"/>
        <end position="138"/>
    </location>
</feature>
<dbReference type="Pfam" id="PF00892">
    <property type="entry name" value="EamA"/>
    <property type="match status" value="1"/>
</dbReference>
<feature type="transmembrane region" description="Helical" evidence="8">
    <location>
        <begin position="195"/>
        <end position="215"/>
    </location>
</feature>
<feature type="transmembrane region" description="Helical" evidence="8">
    <location>
        <begin position="89"/>
        <end position="108"/>
    </location>
</feature>
<dbReference type="InterPro" id="IPR000620">
    <property type="entry name" value="EamA_dom"/>
</dbReference>
<feature type="transmembrane region" description="Helical" evidence="8">
    <location>
        <begin position="143"/>
        <end position="160"/>
    </location>
</feature>
<name>A0ABQ1IE16_9PROT</name>
<evidence type="ECO:0000256" key="3">
    <source>
        <dbReference type="ARBA" id="ARBA00022448"/>
    </source>
</evidence>
<keyword evidence="6 8" id="KW-1133">Transmembrane helix</keyword>
<keyword evidence="11" id="KW-1185">Reference proteome</keyword>
<proteinExistence type="inferred from homology"/>
<feature type="transmembrane region" description="Helical" evidence="8">
    <location>
        <begin position="284"/>
        <end position="306"/>
    </location>
</feature>
<dbReference type="PANTHER" id="PTHR22911">
    <property type="entry name" value="ACYL-MALONYL CONDENSING ENZYME-RELATED"/>
    <property type="match status" value="1"/>
</dbReference>
<feature type="domain" description="EamA" evidence="9">
    <location>
        <begin position="26"/>
        <end position="159"/>
    </location>
</feature>
<evidence type="ECO:0000256" key="5">
    <source>
        <dbReference type="ARBA" id="ARBA00022692"/>
    </source>
</evidence>
<dbReference type="InterPro" id="IPR004626">
    <property type="entry name" value="RarD"/>
</dbReference>
<dbReference type="EMBL" id="BMDZ01000013">
    <property type="protein sequence ID" value="GGB35185.1"/>
    <property type="molecule type" value="Genomic_DNA"/>
</dbReference>
<feature type="transmembrane region" description="Helical" evidence="8">
    <location>
        <begin position="26"/>
        <end position="47"/>
    </location>
</feature>
<dbReference type="PANTHER" id="PTHR22911:SF137">
    <property type="entry name" value="SOLUTE CARRIER FAMILY 35 MEMBER G2-RELATED"/>
    <property type="match status" value="1"/>
</dbReference>
<dbReference type="InterPro" id="IPR037185">
    <property type="entry name" value="EmrE-like"/>
</dbReference>